<feature type="region of interest" description="Disordered" evidence="7">
    <location>
        <begin position="1674"/>
        <end position="1696"/>
    </location>
</feature>
<evidence type="ECO:0000259" key="8">
    <source>
        <dbReference type="PROSITE" id="PS51145"/>
    </source>
</evidence>
<keyword evidence="6" id="KW-0472">Membrane</keyword>
<dbReference type="InterPro" id="IPR040745">
    <property type="entry name" value="Ankyrin_UPA"/>
</dbReference>
<comment type="subcellular location">
    <subcellularLocation>
        <location evidence="2">Cytoplasm</location>
    </subcellularLocation>
    <subcellularLocation>
        <location evidence="1">Membrane</location>
    </subcellularLocation>
</comment>
<dbReference type="GO" id="GO:0008289">
    <property type="term" value="F:lipid binding"/>
    <property type="evidence" value="ECO:0007669"/>
    <property type="project" value="InterPro"/>
</dbReference>
<feature type="region of interest" description="Disordered" evidence="7">
    <location>
        <begin position="1112"/>
        <end position="1143"/>
    </location>
</feature>
<protein>
    <recommendedName>
        <fullName evidence="8">ZU5 domain-containing protein</fullName>
    </recommendedName>
</protein>
<feature type="domain" description="ZU5" evidence="8">
    <location>
        <begin position="296"/>
        <end position="438"/>
    </location>
</feature>
<evidence type="ECO:0000313" key="10">
    <source>
        <dbReference type="Proteomes" id="UP001231518"/>
    </source>
</evidence>
<dbReference type="PANTHER" id="PTHR24123:SF141">
    <property type="entry name" value="ANKYRIN 2, ISOFORM U"/>
    <property type="match status" value="1"/>
</dbReference>
<feature type="compositionally biased region" description="Basic and acidic residues" evidence="7">
    <location>
        <begin position="1195"/>
        <end position="1206"/>
    </location>
</feature>
<dbReference type="SUPFAM" id="SSF58113">
    <property type="entry name" value="Apolipoprotein A-I"/>
    <property type="match status" value="3"/>
</dbReference>
<proteinExistence type="predicted"/>
<evidence type="ECO:0000256" key="1">
    <source>
        <dbReference type="ARBA" id="ARBA00004370"/>
    </source>
</evidence>
<dbReference type="EMBL" id="JARGEI010000030">
    <property type="protein sequence ID" value="KAJ8705268.1"/>
    <property type="molecule type" value="Genomic_DNA"/>
</dbReference>
<dbReference type="PANTHER" id="PTHR24123">
    <property type="entry name" value="ANKYRIN REPEAT-CONTAINING"/>
    <property type="match status" value="1"/>
</dbReference>
<feature type="domain" description="ZU5" evidence="8">
    <location>
        <begin position="136"/>
        <end position="261"/>
    </location>
</feature>
<keyword evidence="4" id="KW-0677">Repeat</keyword>
<dbReference type="Gene3D" id="2.60.40.2660">
    <property type="match status" value="1"/>
</dbReference>
<dbReference type="Pfam" id="PF01442">
    <property type="entry name" value="Apolipoprotein"/>
    <property type="match status" value="4"/>
</dbReference>
<feature type="region of interest" description="Disordered" evidence="7">
    <location>
        <begin position="1170"/>
        <end position="1189"/>
    </location>
</feature>
<dbReference type="Proteomes" id="UP001231518">
    <property type="component" value="Chromosome 27"/>
</dbReference>
<dbReference type="FunFam" id="2.60.220.30:FF:000009">
    <property type="entry name" value="Ankyrin 2, isoform G"/>
    <property type="match status" value="1"/>
</dbReference>
<dbReference type="Gene3D" id="6.10.140.1430">
    <property type="match status" value="2"/>
</dbReference>
<evidence type="ECO:0000256" key="4">
    <source>
        <dbReference type="ARBA" id="ARBA00022737"/>
    </source>
</evidence>
<gene>
    <name evidence="9" type="ORF">PYW07_011095</name>
</gene>
<feature type="compositionally biased region" description="Basic and acidic residues" evidence="7">
    <location>
        <begin position="719"/>
        <end position="792"/>
    </location>
</feature>
<dbReference type="GO" id="GO:0042157">
    <property type="term" value="P:lipoprotein metabolic process"/>
    <property type="evidence" value="ECO:0007669"/>
    <property type="project" value="InterPro"/>
</dbReference>
<dbReference type="PROSITE" id="PS51145">
    <property type="entry name" value="ZU5"/>
    <property type="match status" value="2"/>
</dbReference>
<dbReference type="InterPro" id="IPR000906">
    <property type="entry name" value="ZU5_dom"/>
</dbReference>
<dbReference type="Gene3D" id="1.20.120.20">
    <property type="entry name" value="Apolipoprotein"/>
    <property type="match status" value="4"/>
</dbReference>
<evidence type="ECO:0000256" key="6">
    <source>
        <dbReference type="ARBA" id="ARBA00023136"/>
    </source>
</evidence>
<dbReference type="InterPro" id="IPR000074">
    <property type="entry name" value="ApoA_E"/>
</dbReference>
<dbReference type="Pfam" id="PF00791">
    <property type="entry name" value="ZU5"/>
    <property type="match status" value="1"/>
</dbReference>
<comment type="caution">
    <text evidence="9">The sequence shown here is derived from an EMBL/GenBank/DDBJ whole genome shotgun (WGS) entry which is preliminary data.</text>
</comment>
<dbReference type="GO" id="GO:0005576">
    <property type="term" value="C:extracellular region"/>
    <property type="evidence" value="ECO:0007669"/>
    <property type="project" value="InterPro"/>
</dbReference>
<feature type="region of interest" description="Disordered" evidence="7">
    <location>
        <begin position="1472"/>
        <end position="1498"/>
    </location>
</feature>
<evidence type="ECO:0000256" key="5">
    <source>
        <dbReference type="ARBA" id="ARBA00023043"/>
    </source>
</evidence>
<feature type="region of interest" description="Disordered" evidence="7">
    <location>
        <begin position="1872"/>
        <end position="1903"/>
    </location>
</feature>
<dbReference type="GO" id="GO:0016020">
    <property type="term" value="C:membrane"/>
    <property type="evidence" value="ECO:0007669"/>
    <property type="project" value="UniProtKB-SubCell"/>
</dbReference>
<feature type="compositionally biased region" description="Basic and acidic residues" evidence="7">
    <location>
        <begin position="1872"/>
        <end position="1881"/>
    </location>
</feature>
<evidence type="ECO:0000256" key="2">
    <source>
        <dbReference type="ARBA" id="ARBA00004496"/>
    </source>
</evidence>
<keyword evidence="3" id="KW-0963">Cytoplasm</keyword>
<keyword evidence="10" id="KW-1185">Reference proteome</keyword>
<accession>A0AAD8DKH0</accession>
<feature type="compositionally biased region" description="Basic and acidic residues" evidence="7">
    <location>
        <begin position="657"/>
        <end position="669"/>
    </location>
</feature>
<dbReference type="Pfam" id="PF17809">
    <property type="entry name" value="UPA_2"/>
    <property type="match status" value="1"/>
</dbReference>
<dbReference type="InterPro" id="IPR051165">
    <property type="entry name" value="Multifunctional_ANK_Repeat"/>
</dbReference>
<feature type="compositionally biased region" description="Polar residues" evidence="7">
    <location>
        <begin position="1674"/>
        <end position="1691"/>
    </location>
</feature>
<feature type="compositionally biased region" description="Basic and acidic residues" evidence="7">
    <location>
        <begin position="1120"/>
        <end position="1136"/>
    </location>
</feature>
<feature type="compositionally biased region" description="Basic and acidic residues" evidence="7">
    <location>
        <begin position="12"/>
        <end position="29"/>
    </location>
</feature>
<dbReference type="GO" id="GO:0005737">
    <property type="term" value="C:cytoplasm"/>
    <property type="evidence" value="ECO:0007669"/>
    <property type="project" value="UniProtKB-SubCell"/>
</dbReference>
<organism evidence="9 10">
    <name type="scientific">Mythimna separata</name>
    <name type="common">Oriental armyworm</name>
    <name type="synonym">Pseudaletia separata</name>
    <dbReference type="NCBI Taxonomy" id="271217"/>
    <lineage>
        <taxon>Eukaryota</taxon>
        <taxon>Metazoa</taxon>
        <taxon>Ecdysozoa</taxon>
        <taxon>Arthropoda</taxon>
        <taxon>Hexapoda</taxon>
        <taxon>Insecta</taxon>
        <taxon>Pterygota</taxon>
        <taxon>Neoptera</taxon>
        <taxon>Endopterygota</taxon>
        <taxon>Lepidoptera</taxon>
        <taxon>Glossata</taxon>
        <taxon>Ditrysia</taxon>
        <taxon>Noctuoidea</taxon>
        <taxon>Noctuidae</taxon>
        <taxon>Noctuinae</taxon>
        <taxon>Hadenini</taxon>
        <taxon>Mythimna</taxon>
    </lineage>
</organism>
<sequence length="1903" mass="208173">MGVVKQQKNKTKKEDVKKDLANGKSKDVGKKVKKKKFVSCLQCIKPGKEDGGLEGKYRVAAPELMQDTFMSDSEDEGGEVECPIQQQQQYRYMNSEAGTLHRAKPLEDTVTDGHLWPSNNDRKVATIDRQPLDIGFLVSFVVDARGGAMKAKRRGGVRIIVPAAACAAPTRVTCRAATRRAPAAAPPPLMEGEALASRLLELQPQGAKFLAPVVIEVPIFTSSCREREIVILRSDTGETWQDHYLHNNDNPLIQEALQRERQEYGGNETVGENGERVTRIITCDFPHYLACVSRVRQEVHIIGPEGGTISSAHIPQVQAQFPAAALTKRIRVGLQAHAAGADLCRRVLPRHAAVSPVLTVEPRRRKFHRSITLTAPLPAIHGGTEKPSTSNLRLLCSIMGGQARAVWEDVTGSTPLTVTDDCASFTTTVSARFWMMSCQNVSDATKLATELYREMLLVPFEVRIVVLGKRLDALEGRLLVMYITDRYAYETLLQQEHYTEVAHSTSVRFLDGKDVFLEFSGNLVPVTKSGSQPMLTFEAFKDNRVEFTVRVKHHEENPSGRIYFMNEPKVPKGEQSQTPACVLDVELPERIAPRAGKSQVDYLNLDQSGFDALKDELSFHWGGDHNNSIGPASLPYAHDRQLNGHTDKIITNGDVKYPTKETEDSKDTKPQVNGDTLHVDSNKTKATFDSDEDKTPMNTLEKGKKKPEGGVGFLGGLADKVKNVFGHSEDKEEEKETSPKPQPKPRESKEKSPEKSKEKSPEKSKEKSPEKTKEKSPEKTKDSKEKSPDKTPPKPAPRLINEDLLGKVDDMFKDLKTKPHLKEDDDISSQVYATKLVVDEENAKPVEENLYQQYELMQPVDTPLCNQKTDPFSFYVGCCEGKYKKGQKHRHDETSNLVDRIETVHFAAHEIGDKVHGDLSEGLCIVEEEKDKIKQKTGAVADDLIADYEKAKSGAQDKAHEFEDGARGKLNDIAESAEKVKDDVNNKANNLKSNISSEVDDAKSAANDTVDNLVHQAGVVKDDINSKAMALNFAAMEIAEEMKLRGNEKVNQVGNATENAANNIKHKAQDGVTAVSEAVHDAKENLSNKAQDAKANAKESLDNAKATANEKLQSMGDSIEGVKEKSKKELKKEAKEAKKKAKEGKNFFTGLVSNIFGEKEKLEDEAKNKLAEGKDAANKALDKASAKKDELQDAVAKKQDELKDGAEQLAQSIDDKKKQAEKAAQDKKDEIEKSIQDKTAEAKQAVESKAGEIKSSVQITVSEVKDAVDDTAAAAQEKAHETKDAIKNKANEVGNAIHDTASEVGQAVQEKTSQAKDAVVEKSKQVKDSIHDTATEVGSAIHDKTVTFKDNVTEEASKLGDAIQDKTTEAKNKASEVGQTINDEANKFGQTLQEKTSEAKDKASEFGHAVQDGASQVGQSIQGKASEAKDKASEFGNAIHDKFTGFGSAVHETASNVGNNIHDTANNVGQSIHEKTSEAKDKASELGHNIQDKTSEAKDAIHDKAEKISEEVHEKSHGFGHAIADTFSGIGHAISDTFSFGHHHDKVEEAKDSVAEKVTEVKDTVESKASDLKDAAQGKATEVKEVLHDSEIVFGKAIQSKTDEFGQAIHDSKDSAKSELDRIRHEAEITTEQISKSAEDAINAASNKKGELQTSLNNKFDDIKQSGKEGFEYLQQSATDKASDLQRSSKQAFDHVQDSTLSTFDKVESSAKDKVSDAKDKWDEMQSSTIDTFASMRDDVHSLGSSAEDTLHSFQSSAGNTFDSLDDSAKLVLSDTQQNVEEGSKQLFGDAKGYFEGFQVSADNKLEEIKGVGKDGVEAVGDRLGEAAEGVREAEHAALDAVNREADTFTNSLNNLGSSVFGSSGKGFMKDSSTKLMEAEKSQSSPSPHKKSSGFFAKLRRNP</sequence>
<name>A0AAD8DKH0_MYTSE</name>
<feature type="region of interest" description="Disordered" evidence="7">
    <location>
        <begin position="645"/>
        <end position="804"/>
    </location>
</feature>
<dbReference type="Gene3D" id="2.60.220.30">
    <property type="match status" value="2"/>
</dbReference>
<evidence type="ECO:0000313" key="9">
    <source>
        <dbReference type="EMBL" id="KAJ8705268.1"/>
    </source>
</evidence>
<feature type="compositionally biased region" description="Basic residues" evidence="7">
    <location>
        <begin position="1888"/>
        <end position="1903"/>
    </location>
</feature>
<feature type="compositionally biased region" description="Basic and acidic residues" evidence="7">
    <location>
        <begin position="1213"/>
        <end position="1252"/>
    </location>
</feature>
<dbReference type="GO" id="GO:0006869">
    <property type="term" value="P:lipid transport"/>
    <property type="evidence" value="ECO:0007669"/>
    <property type="project" value="InterPro"/>
</dbReference>
<reference evidence="9" key="1">
    <citation type="submission" date="2023-03" db="EMBL/GenBank/DDBJ databases">
        <title>Chromosome-level genomes of two armyworms, Mythimna separata and Mythimna loreyi, provide insights into the biosynthesis and reception of sex pheromones.</title>
        <authorList>
            <person name="Zhao H."/>
        </authorList>
    </citation>
    <scope>NUCLEOTIDE SEQUENCE</scope>
    <source>
        <strain evidence="9">BeijingLab</strain>
        <tissue evidence="9">Pupa</tissue>
    </source>
</reference>
<dbReference type="SMART" id="SM00218">
    <property type="entry name" value="ZU5"/>
    <property type="match status" value="1"/>
</dbReference>
<feature type="compositionally biased region" description="Basic and acidic residues" evidence="7">
    <location>
        <begin position="677"/>
        <end position="688"/>
    </location>
</feature>
<keyword evidence="5" id="KW-0040">ANK repeat</keyword>
<evidence type="ECO:0000256" key="7">
    <source>
        <dbReference type="SAM" id="MobiDB-lite"/>
    </source>
</evidence>
<feature type="region of interest" description="Disordered" evidence="7">
    <location>
        <begin position="1195"/>
        <end position="1257"/>
    </location>
</feature>
<evidence type="ECO:0000256" key="3">
    <source>
        <dbReference type="ARBA" id="ARBA00022490"/>
    </source>
</evidence>
<feature type="region of interest" description="Disordered" evidence="7">
    <location>
        <begin position="1"/>
        <end position="29"/>
    </location>
</feature>